<keyword evidence="6" id="KW-0031">Aminopeptidase</keyword>
<sequence length="365" mass="38897">MTVTHARRRERLAALLPACEADAILVTGGVNVRYLTGLDSSNAALLVRADARAALATDSRYAETARRVCPDVEVIEDRDVTGVLATAVLDGSPPGRLAVEAHRMTADVYFTLGGDLLRLSGLVESVRRVKDEEEIGLLRTACELTDRAFAELLPTLRPGLTEREVARTLERLMADLGADAPAFATIVASGPNGSIPHHSPSDRPLARGDLVTMDFGARYGGYHADMTRTVAIGEPAGWQRELYDLVRAAQRAGREAVRPGAATHEVDAAARDLIAAAGHGGHFGHGLGHGVGLEIHEVPFLSPVPAAAKTEPGRGHARLEDRVPVTVEPGVYIPGRGGVRIEDTLVTRDDGPELLTRTTKELLVL</sequence>
<keyword evidence="2" id="KW-0378">Hydrolase</keyword>
<dbReference type="PANTHER" id="PTHR46112:SF8">
    <property type="entry name" value="CYTOPLASMIC PEPTIDASE PEPQ-RELATED"/>
    <property type="match status" value="1"/>
</dbReference>
<dbReference type="InterPro" id="IPR050659">
    <property type="entry name" value="Peptidase_M24B"/>
</dbReference>
<dbReference type="InterPro" id="IPR000587">
    <property type="entry name" value="Creatinase_N"/>
</dbReference>
<evidence type="ECO:0000256" key="3">
    <source>
        <dbReference type="RuleBase" id="RU000590"/>
    </source>
</evidence>
<dbReference type="AlphaFoldDB" id="A0A852UR86"/>
<evidence type="ECO:0000256" key="1">
    <source>
        <dbReference type="ARBA" id="ARBA00022723"/>
    </source>
</evidence>
<evidence type="ECO:0000313" key="6">
    <source>
        <dbReference type="EMBL" id="NYF38729.1"/>
    </source>
</evidence>
<name>A0A852UR86_9ACTN</name>
<dbReference type="Pfam" id="PF01321">
    <property type="entry name" value="Creatinase_N"/>
    <property type="match status" value="1"/>
</dbReference>
<feature type="domain" description="Creatinase N-terminal" evidence="5">
    <location>
        <begin position="8"/>
        <end position="129"/>
    </location>
</feature>
<dbReference type="Gene3D" id="3.40.350.10">
    <property type="entry name" value="Creatinase/prolidase N-terminal domain"/>
    <property type="match status" value="1"/>
</dbReference>
<proteinExistence type="inferred from homology"/>
<dbReference type="GO" id="GO:0004177">
    <property type="term" value="F:aminopeptidase activity"/>
    <property type="evidence" value="ECO:0007669"/>
    <property type="project" value="UniProtKB-KW"/>
</dbReference>
<dbReference type="GO" id="GO:0046872">
    <property type="term" value="F:metal ion binding"/>
    <property type="evidence" value="ECO:0007669"/>
    <property type="project" value="UniProtKB-KW"/>
</dbReference>
<dbReference type="EMBL" id="JACCCO010000001">
    <property type="protein sequence ID" value="NYF38729.1"/>
    <property type="molecule type" value="Genomic_DNA"/>
</dbReference>
<dbReference type="InterPro" id="IPR029149">
    <property type="entry name" value="Creatin/AminoP/Spt16_N"/>
</dbReference>
<comment type="caution">
    <text evidence="6">The sequence shown here is derived from an EMBL/GenBank/DDBJ whole genome shotgun (WGS) entry which is preliminary data.</text>
</comment>
<dbReference type="InterPro" id="IPR036005">
    <property type="entry name" value="Creatinase/aminopeptidase-like"/>
</dbReference>
<organism evidence="6 7">
    <name type="scientific">Streptosporangium sandarakinum</name>
    <dbReference type="NCBI Taxonomy" id="1260955"/>
    <lineage>
        <taxon>Bacteria</taxon>
        <taxon>Bacillati</taxon>
        <taxon>Actinomycetota</taxon>
        <taxon>Actinomycetes</taxon>
        <taxon>Streptosporangiales</taxon>
        <taxon>Streptosporangiaceae</taxon>
        <taxon>Streptosporangium</taxon>
    </lineage>
</organism>
<gene>
    <name evidence="6" type="ORF">HDA43_000888</name>
</gene>
<dbReference type="InterPro" id="IPR000994">
    <property type="entry name" value="Pept_M24"/>
</dbReference>
<evidence type="ECO:0000259" key="4">
    <source>
        <dbReference type="Pfam" id="PF00557"/>
    </source>
</evidence>
<dbReference type="Gene3D" id="3.90.230.10">
    <property type="entry name" value="Creatinase/methionine aminopeptidase superfamily"/>
    <property type="match status" value="1"/>
</dbReference>
<dbReference type="InterPro" id="IPR001131">
    <property type="entry name" value="Peptidase_M24B_aminopep-P_CS"/>
</dbReference>
<protein>
    <submittedName>
        <fullName evidence="6">Xaa-Pro aminopeptidase</fullName>
    </submittedName>
</protein>
<feature type="domain" description="Peptidase M24" evidence="4">
    <location>
        <begin position="137"/>
        <end position="347"/>
    </location>
</feature>
<dbReference type="Proteomes" id="UP000576393">
    <property type="component" value="Unassembled WGS sequence"/>
</dbReference>
<comment type="similarity">
    <text evidence="3">Belongs to the peptidase M24B family.</text>
</comment>
<keyword evidence="1 3" id="KW-0479">Metal-binding</keyword>
<reference evidence="6 7" key="1">
    <citation type="submission" date="2020-07" db="EMBL/GenBank/DDBJ databases">
        <title>Sequencing the genomes of 1000 actinobacteria strains.</title>
        <authorList>
            <person name="Klenk H.-P."/>
        </authorList>
    </citation>
    <scope>NUCLEOTIDE SEQUENCE [LARGE SCALE GENOMIC DNA]</scope>
    <source>
        <strain evidence="6 7">DSM 45763</strain>
    </source>
</reference>
<dbReference type="RefSeq" id="WP_179818428.1">
    <property type="nucleotide sequence ID" value="NZ_JACCCO010000001.1"/>
</dbReference>
<evidence type="ECO:0000259" key="5">
    <source>
        <dbReference type="Pfam" id="PF01321"/>
    </source>
</evidence>
<evidence type="ECO:0000313" key="7">
    <source>
        <dbReference type="Proteomes" id="UP000576393"/>
    </source>
</evidence>
<dbReference type="SUPFAM" id="SSF55920">
    <property type="entry name" value="Creatinase/aminopeptidase"/>
    <property type="match status" value="1"/>
</dbReference>
<dbReference type="SUPFAM" id="SSF53092">
    <property type="entry name" value="Creatinase/prolidase N-terminal domain"/>
    <property type="match status" value="1"/>
</dbReference>
<evidence type="ECO:0000256" key="2">
    <source>
        <dbReference type="ARBA" id="ARBA00022801"/>
    </source>
</evidence>
<dbReference type="PROSITE" id="PS00491">
    <property type="entry name" value="PROLINE_PEPTIDASE"/>
    <property type="match status" value="1"/>
</dbReference>
<dbReference type="PANTHER" id="PTHR46112">
    <property type="entry name" value="AMINOPEPTIDASE"/>
    <property type="match status" value="1"/>
</dbReference>
<keyword evidence="6" id="KW-0645">Protease</keyword>
<accession>A0A852UR86</accession>
<keyword evidence="7" id="KW-1185">Reference proteome</keyword>
<dbReference type="Pfam" id="PF00557">
    <property type="entry name" value="Peptidase_M24"/>
    <property type="match status" value="1"/>
</dbReference>